<dbReference type="RefSeq" id="WP_160589364.1">
    <property type="nucleotide sequence ID" value="NZ_BAAAFP010000002.1"/>
</dbReference>
<reference evidence="3 4" key="1">
    <citation type="submission" date="2019-12" db="EMBL/GenBank/DDBJ databases">
        <title>Genomic-based taxomic classification of the family Erythrobacteraceae.</title>
        <authorList>
            <person name="Xu L."/>
        </authorList>
    </citation>
    <scope>NUCLEOTIDE SEQUENCE [LARGE SCALE GENOMIC DNA]</scope>
    <source>
        <strain evidence="3 4">JCM 16339</strain>
    </source>
</reference>
<evidence type="ECO:0000313" key="4">
    <source>
        <dbReference type="Proteomes" id="UP000435243"/>
    </source>
</evidence>
<dbReference type="Pfam" id="PF00106">
    <property type="entry name" value="adh_short"/>
    <property type="match status" value="1"/>
</dbReference>
<dbReference type="GO" id="GO:0016491">
    <property type="term" value="F:oxidoreductase activity"/>
    <property type="evidence" value="ECO:0007669"/>
    <property type="project" value="UniProtKB-KW"/>
</dbReference>
<keyword evidence="4" id="KW-1185">Reference proteome</keyword>
<evidence type="ECO:0000256" key="2">
    <source>
        <dbReference type="ARBA" id="ARBA00023002"/>
    </source>
</evidence>
<keyword evidence="2" id="KW-0560">Oxidoreductase</keyword>
<dbReference type="PROSITE" id="PS00061">
    <property type="entry name" value="ADH_SHORT"/>
    <property type="match status" value="1"/>
</dbReference>
<dbReference type="InterPro" id="IPR020904">
    <property type="entry name" value="Sc_DH/Rdtase_CS"/>
</dbReference>
<sequence length="253" mass="27039">MTEQTIPRVAIIGATSAVAHAYCRRLLQSGPVSLVLAGRDRPALERIAADVTARGAVDVQIVAGEIGDPAQVPQLLEQVRGQGPVSLALIAYGVLGDQKAQQSSAQELVRLFNVNLVSAALWAEGFAAGFEQAGSGRLVIMGSVAGDRGRQSNYLYGASKAALERIAQGMSHRFAGNPEISVTLVKPGFIDTPMTDHIEGKGGPMWATPDKIATLADKAATARRNSLYAPFFWRWIMLIVRSLPVPIFHKTKL</sequence>
<dbReference type="InterPro" id="IPR036291">
    <property type="entry name" value="NAD(P)-bd_dom_sf"/>
</dbReference>
<comment type="caution">
    <text evidence="3">The sequence shown here is derived from an EMBL/GenBank/DDBJ whole genome shotgun (WGS) entry which is preliminary data.</text>
</comment>
<protein>
    <submittedName>
        <fullName evidence="3">SDR family NAD(P)-dependent oxidoreductase</fullName>
    </submittedName>
</protein>
<dbReference type="InterPro" id="IPR002347">
    <property type="entry name" value="SDR_fam"/>
</dbReference>
<comment type="similarity">
    <text evidence="1">Belongs to the short-chain dehydrogenases/reductases (SDR) family.</text>
</comment>
<dbReference type="PANTHER" id="PTHR43669:SF6">
    <property type="entry name" value="DECAPRENYLPHOSPHORYL-2-KETO-BETA-D-ERYTHRO-PENTOSE REDUCTASE"/>
    <property type="match status" value="1"/>
</dbReference>
<dbReference type="AlphaFoldDB" id="A0A844ZJV6"/>
<dbReference type="PRINTS" id="PR00081">
    <property type="entry name" value="GDHRDH"/>
</dbReference>
<organism evidence="3 4">
    <name type="scientific">Alteraurantiacibacter aestuarii</name>
    <dbReference type="NCBI Taxonomy" id="650004"/>
    <lineage>
        <taxon>Bacteria</taxon>
        <taxon>Pseudomonadati</taxon>
        <taxon>Pseudomonadota</taxon>
        <taxon>Alphaproteobacteria</taxon>
        <taxon>Sphingomonadales</taxon>
        <taxon>Erythrobacteraceae</taxon>
        <taxon>Alteraurantiacibacter</taxon>
    </lineage>
</organism>
<dbReference type="Proteomes" id="UP000435243">
    <property type="component" value="Unassembled WGS sequence"/>
</dbReference>
<evidence type="ECO:0000256" key="1">
    <source>
        <dbReference type="ARBA" id="ARBA00006484"/>
    </source>
</evidence>
<dbReference type="SUPFAM" id="SSF51735">
    <property type="entry name" value="NAD(P)-binding Rossmann-fold domains"/>
    <property type="match status" value="1"/>
</dbReference>
<accession>A0A844ZJV6</accession>
<dbReference type="CDD" id="cd05233">
    <property type="entry name" value="SDR_c"/>
    <property type="match status" value="1"/>
</dbReference>
<proteinExistence type="inferred from homology"/>
<dbReference type="PANTHER" id="PTHR43669">
    <property type="entry name" value="5-KETO-D-GLUCONATE 5-REDUCTASE"/>
    <property type="match status" value="1"/>
</dbReference>
<dbReference type="Gene3D" id="3.40.50.720">
    <property type="entry name" value="NAD(P)-binding Rossmann-like Domain"/>
    <property type="match status" value="1"/>
</dbReference>
<name>A0A844ZJV6_9SPHN</name>
<evidence type="ECO:0000313" key="3">
    <source>
        <dbReference type="EMBL" id="MXO87426.1"/>
    </source>
</evidence>
<gene>
    <name evidence="3" type="ORF">GRI32_01570</name>
</gene>
<dbReference type="EMBL" id="WTYY01000001">
    <property type="protein sequence ID" value="MXO87426.1"/>
    <property type="molecule type" value="Genomic_DNA"/>
</dbReference>
<dbReference type="OrthoDB" id="658698at2"/>